<dbReference type="Proteomes" id="UP000835052">
    <property type="component" value="Unassembled WGS sequence"/>
</dbReference>
<evidence type="ECO:0000256" key="1">
    <source>
        <dbReference type="SAM" id="MobiDB-lite"/>
    </source>
</evidence>
<organism evidence="2 3">
    <name type="scientific">Caenorhabditis auriculariae</name>
    <dbReference type="NCBI Taxonomy" id="2777116"/>
    <lineage>
        <taxon>Eukaryota</taxon>
        <taxon>Metazoa</taxon>
        <taxon>Ecdysozoa</taxon>
        <taxon>Nematoda</taxon>
        <taxon>Chromadorea</taxon>
        <taxon>Rhabditida</taxon>
        <taxon>Rhabditina</taxon>
        <taxon>Rhabditomorpha</taxon>
        <taxon>Rhabditoidea</taxon>
        <taxon>Rhabditidae</taxon>
        <taxon>Peloderinae</taxon>
        <taxon>Caenorhabditis</taxon>
    </lineage>
</organism>
<dbReference type="AlphaFoldDB" id="A0A8S1GQE1"/>
<dbReference type="EMBL" id="CAJGYM010000003">
    <property type="protein sequence ID" value="CAD6185907.1"/>
    <property type="molecule type" value="Genomic_DNA"/>
</dbReference>
<proteinExistence type="predicted"/>
<keyword evidence="3" id="KW-1185">Reference proteome</keyword>
<evidence type="ECO:0000313" key="3">
    <source>
        <dbReference type="Proteomes" id="UP000835052"/>
    </source>
</evidence>
<comment type="caution">
    <text evidence="2">The sequence shown here is derived from an EMBL/GenBank/DDBJ whole genome shotgun (WGS) entry which is preliminary data.</text>
</comment>
<name>A0A8S1GQE1_9PELO</name>
<evidence type="ECO:0000313" key="2">
    <source>
        <dbReference type="EMBL" id="CAD6185907.1"/>
    </source>
</evidence>
<accession>A0A8S1GQE1</accession>
<reference evidence="2" key="1">
    <citation type="submission" date="2020-10" db="EMBL/GenBank/DDBJ databases">
        <authorList>
            <person name="Kikuchi T."/>
        </authorList>
    </citation>
    <scope>NUCLEOTIDE SEQUENCE</scope>
    <source>
        <strain evidence="2">NKZ352</strain>
    </source>
</reference>
<sequence length="74" mass="7969">MKRGVAGGAAAMPSSPRRCRRSEVLTADRNITSPSATAAGHPPLPHLPLLSFQARYDEFVAIRSRLTSSLICSY</sequence>
<feature type="region of interest" description="Disordered" evidence="1">
    <location>
        <begin position="1"/>
        <end position="44"/>
    </location>
</feature>
<protein>
    <submittedName>
        <fullName evidence="2">Uncharacterized protein</fullName>
    </submittedName>
</protein>
<gene>
    <name evidence="2" type="ORF">CAUJ_LOCUS1826</name>
</gene>